<keyword evidence="2" id="KW-1185">Reference proteome</keyword>
<name>A0A8T2NCM4_9TELE</name>
<reference evidence="1" key="1">
    <citation type="thesis" date="2021" institute="BYU ScholarsArchive" country="Provo, UT, USA">
        <title>Applications of and Algorithms for Genome Assembly and Genomic Analyses with an Emphasis on Marine Teleosts.</title>
        <authorList>
            <person name="Pickett B.D."/>
        </authorList>
    </citation>
    <scope>NUCLEOTIDE SEQUENCE</scope>
    <source>
        <strain evidence="1">HI-2016</strain>
    </source>
</reference>
<evidence type="ECO:0000313" key="1">
    <source>
        <dbReference type="EMBL" id="KAG9337040.1"/>
    </source>
</evidence>
<dbReference type="EMBL" id="JAFBMS010000096">
    <property type="protein sequence ID" value="KAG9337040.1"/>
    <property type="molecule type" value="Genomic_DNA"/>
</dbReference>
<protein>
    <submittedName>
        <fullName evidence="1">Uncharacterized protein</fullName>
    </submittedName>
</protein>
<evidence type="ECO:0000313" key="2">
    <source>
        <dbReference type="Proteomes" id="UP000824540"/>
    </source>
</evidence>
<sequence>MSSMVGTCFVTPGPVVGRVGEKARSRTGVLCSQLTFYRRILARAACTPGSDKNAETLIGNTLEWNGGVGEPCSKPTCAPPPNTPTGTMVEPVPEFIHFPTEEERILQIWKEKDCFQECLKQSKNRPR</sequence>
<dbReference type="AlphaFoldDB" id="A0A8T2NCM4"/>
<organism evidence="1 2">
    <name type="scientific">Albula glossodonta</name>
    <name type="common">roundjaw bonefish</name>
    <dbReference type="NCBI Taxonomy" id="121402"/>
    <lineage>
        <taxon>Eukaryota</taxon>
        <taxon>Metazoa</taxon>
        <taxon>Chordata</taxon>
        <taxon>Craniata</taxon>
        <taxon>Vertebrata</taxon>
        <taxon>Euteleostomi</taxon>
        <taxon>Actinopterygii</taxon>
        <taxon>Neopterygii</taxon>
        <taxon>Teleostei</taxon>
        <taxon>Albuliformes</taxon>
        <taxon>Albulidae</taxon>
        <taxon>Albula</taxon>
    </lineage>
</organism>
<proteinExistence type="predicted"/>
<dbReference type="Proteomes" id="UP000824540">
    <property type="component" value="Unassembled WGS sequence"/>
</dbReference>
<comment type="caution">
    <text evidence="1">The sequence shown here is derived from an EMBL/GenBank/DDBJ whole genome shotgun (WGS) entry which is preliminary data.</text>
</comment>
<gene>
    <name evidence="1" type="ORF">JZ751_029807</name>
</gene>
<accession>A0A8T2NCM4</accession>
<dbReference type="OrthoDB" id="1706657at2759"/>